<dbReference type="Proteomes" id="UP001465755">
    <property type="component" value="Unassembled WGS sequence"/>
</dbReference>
<dbReference type="EMBL" id="JALJOQ010000148">
    <property type="protein sequence ID" value="KAK9793704.1"/>
    <property type="molecule type" value="Genomic_DNA"/>
</dbReference>
<dbReference type="Pfam" id="PF12796">
    <property type="entry name" value="Ank_2"/>
    <property type="match status" value="2"/>
</dbReference>
<dbReference type="InterPro" id="IPR051070">
    <property type="entry name" value="NF-kappa-B_inhibitor"/>
</dbReference>
<dbReference type="AlphaFoldDB" id="A0AAW1NNZ3"/>
<keyword evidence="6" id="KW-1185">Reference proteome</keyword>
<sequence>MGTVTQAALAGSRGLASTSLPSKDSSQEAEPLVLGCISERGVVSVSGSCTTMPRRGAAGVSEHVLHQAVEAGDLQEVDMLLHAGFSPDAAVRGRPTPLISALTHGHASIARSLLAHGADPHQTDEHGSNLLHIAATLSQMSAAPCLLEDIIAIEGATAVRAKDAKSRTPLMLAIESNNKHAIDALLQHTPARNTSDADVDGHTALHLAVACCSSKTVEKLLMLGWDVNALDYLGQSPLHVSAIRGVKATMQVLLRAGADVFAKDLAGMTPCELAAAEGNHKVQELLTHAAEELMSQHESSPSIMLSAENALLDRFDFSPQIIRHEDDSPKAQPLQRTVTNGADSLMTHGSESAEQEAHLQALHERLQDLQGVEQQVEQLRTQLRMESDERDSEITALQLERDHLLAANAALNQEASTNETKLQTMASKLQAATSRQERSVAQLQRNEEEAAAQLQEQVEAENEKLHRLLEEAQEKARREAAEHVQQMTQLQYTVQSLTSHAKVLDAIEAERQAADPLK</sequence>
<protein>
    <submittedName>
        <fullName evidence="5">Uncharacterized protein</fullName>
    </submittedName>
</protein>
<keyword evidence="4" id="KW-0175">Coiled coil</keyword>
<dbReference type="GO" id="GO:0005829">
    <property type="term" value="C:cytosol"/>
    <property type="evidence" value="ECO:0007669"/>
    <property type="project" value="TreeGrafter"/>
</dbReference>
<feature type="repeat" description="ANK" evidence="3">
    <location>
        <begin position="200"/>
        <end position="232"/>
    </location>
</feature>
<dbReference type="InterPro" id="IPR002110">
    <property type="entry name" value="Ankyrin_rpt"/>
</dbReference>
<feature type="coiled-coil region" evidence="4">
    <location>
        <begin position="359"/>
        <end position="489"/>
    </location>
</feature>
<evidence type="ECO:0000256" key="1">
    <source>
        <dbReference type="ARBA" id="ARBA00022737"/>
    </source>
</evidence>
<reference evidence="5 6" key="1">
    <citation type="journal article" date="2024" name="Nat. Commun.">
        <title>Phylogenomics reveals the evolutionary origins of lichenization in chlorophyte algae.</title>
        <authorList>
            <person name="Puginier C."/>
            <person name="Libourel C."/>
            <person name="Otte J."/>
            <person name="Skaloud P."/>
            <person name="Haon M."/>
            <person name="Grisel S."/>
            <person name="Petersen M."/>
            <person name="Berrin J.G."/>
            <person name="Delaux P.M."/>
            <person name="Dal Grande F."/>
            <person name="Keller J."/>
        </authorList>
    </citation>
    <scope>NUCLEOTIDE SEQUENCE [LARGE SCALE GENOMIC DNA]</scope>
    <source>
        <strain evidence="5 6">SAG 2036</strain>
    </source>
</reference>
<gene>
    <name evidence="5" type="ORF">WJX73_000855</name>
</gene>
<dbReference type="PANTHER" id="PTHR46680">
    <property type="entry name" value="NF-KAPPA-B INHIBITOR ALPHA"/>
    <property type="match status" value="1"/>
</dbReference>
<accession>A0AAW1NNZ3</accession>
<comment type="caution">
    <text evidence="5">The sequence shown here is derived from an EMBL/GenBank/DDBJ whole genome shotgun (WGS) entry which is preliminary data.</text>
</comment>
<dbReference type="PROSITE" id="PS50088">
    <property type="entry name" value="ANK_REPEAT"/>
    <property type="match status" value="3"/>
</dbReference>
<dbReference type="SMART" id="SM00248">
    <property type="entry name" value="ANK"/>
    <property type="match status" value="7"/>
</dbReference>
<dbReference type="PROSITE" id="PS50297">
    <property type="entry name" value="ANK_REP_REGION"/>
    <property type="match status" value="2"/>
</dbReference>
<proteinExistence type="predicted"/>
<evidence type="ECO:0000313" key="6">
    <source>
        <dbReference type="Proteomes" id="UP001465755"/>
    </source>
</evidence>
<dbReference type="PANTHER" id="PTHR46680:SF3">
    <property type="entry name" value="NF-KAPPA-B INHIBITOR CACTUS"/>
    <property type="match status" value="1"/>
</dbReference>
<feature type="repeat" description="ANK" evidence="3">
    <location>
        <begin position="93"/>
        <end position="125"/>
    </location>
</feature>
<dbReference type="SUPFAM" id="SSF48403">
    <property type="entry name" value="Ankyrin repeat"/>
    <property type="match status" value="1"/>
</dbReference>
<dbReference type="Pfam" id="PF00023">
    <property type="entry name" value="Ank"/>
    <property type="match status" value="1"/>
</dbReference>
<evidence type="ECO:0000256" key="2">
    <source>
        <dbReference type="ARBA" id="ARBA00023043"/>
    </source>
</evidence>
<evidence type="ECO:0000256" key="3">
    <source>
        <dbReference type="PROSITE-ProRule" id="PRU00023"/>
    </source>
</evidence>
<dbReference type="Gene3D" id="1.25.40.20">
    <property type="entry name" value="Ankyrin repeat-containing domain"/>
    <property type="match status" value="2"/>
</dbReference>
<dbReference type="GO" id="GO:0071356">
    <property type="term" value="P:cellular response to tumor necrosis factor"/>
    <property type="evidence" value="ECO:0007669"/>
    <property type="project" value="TreeGrafter"/>
</dbReference>
<dbReference type="InterPro" id="IPR036770">
    <property type="entry name" value="Ankyrin_rpt-contain_sf"/>
</dbReference>
<keyword evidence="1" id="KW-0677">Repeat</keyword>
<evidence type="ECO:0000313" key="5">
    <source>
        <dbReference type="EMBL" id="KAK9793704.1"/>
    </source>
</evidence>
<dbReference type="GO" id="GO:0051059">
    <property type="term" value="F:NF-kappaB binding"/>
    <property type="evidence" value="ECO:0007669"/>
    <property type="project" value="TreeGrafter"/>
</dbReference>
<keyword evidence="2 3" id="KW-0040">ANK repeat</keyword>
<name>A0AAW1NNZ3_9CHLO</name>
<evidence type="ECO:0000256" key="4">
    <source>
        <dbReference type="SAM" id="Coils"/>
    </source>
</evidence>
<organism evidence="5 6">
    <name type="scientific">Symbiochloris irregularis</name>
    <dbReference type="NCBI Taxonomy" id="706552"/>
    <lineage>
        <taxon>Eukaryota</taxon>
        <taxon>Viridiplantae</taxon>
        <taxon>Chlorophyta</taxon>
        <taxon>core chlorophytes</taxon>
        <taxon>Trebouxiophyceae</taxon>
        <taxon>Trebouxiales</taxon>
        <taxon>Trebouxiaceae</taxon>
        <taxon>Symbiochloris</taxon>
    </lineage>
</organism>
<feature type="repeat" description="ANK" evidence="3">
    <location>
        <begin position="233"/>
        <end position="265"/>
    </location>
</feature>